<organism evidence="3 4">
    <name type="scientific">Streptococcus ratti</name>
    <dbReference type="NCBI Taxonomy" id="1341"/>
    <lineage>
        <taxon>Bacteria</taxon>
        <taxon>Bacillati</taxon>
        <taxon>Bacillota</taxon>
        <taxon>Bacilli</taxon>
        <taxon>Lactobacillales</taxon>
        <taxon>Streptococcaceae</taxon>
        <taxon>Streptococcus</taxon>
    </lineage>
</organism>
<gene>
    <name evidence="3" type="ORF">HHO37_04495</name>
</gene>
<dbReference type="InterPro" id="IPR041172">
    <property type="entry name" value="EstA_Ig-like_N"/>
</dbReference>
<dbReference type="Gene3D" id="3.40.50.1820">
    <property type="entry name" value="alpha/beta hydrolase"/>
    <property type="match status" value="1"/>
</dbReference>
<dbReference type="Proteomes" id="UP000532121">
    <property type="component" value="Unassembled WGS sequence"/>
</dbReference>
<dbReference type="SUPFAM" id="SSF53474">
    <property type="entry name" value="alpha/beta-Hydrolases"/>
    <property type="match status" value="1"/>
</dbReference>
<dbReference type="Pfam" id="PF18435">
    <property type="entry name" value="EstA_Ig_like"/>
    <property type="match status" value="1"/>
</dbReference>
<dbReference type="InterPro" id="IPR029058">
    <property type="entry name" value="AB_hydrolase_fold"/>
</dbReference>
<dbReference type="EMBL" id="JABASA010000007">
    <property type="protein sequence ID" value="NMD48949.1"/>
    <property type="molecule type" value="Genomic_DNA"/>
</dbReference>
<name>A0A7X9LDI7_STRRT</name>
<evidence type="ECO:0000313" key="4">
    <source>
        <dbReference type="Proteomes" id="UP000532121"/>
    </source>
</evidence>
<dbReference type="PANTHER" id="PTHR43037">
    <property type="entry name" value="UNNAMED PRODUCT-RELATED"/>
    <property type="match status" value="1"/>
</dbReference>
<proteinExistence type="predicted"/>
<feature type="domain" description="Esterase Ig-like N-terminal" evidence="2">
    <location>
        <begin position="36"/>
        <end position="143"/>
    </location>
</feature>
<sequence>MRKWIKGLLFLALGMLVFTGSFKVKAFGDSLAVSKTNLVIDSYEFGPGVSKIVLETNQNLSGVAADSQTSVTTAGISRQVKASYLSDERGDALRRGARSRYVTLELEVTYNADDPSQSASPFTFNLDTYRNAWVGSYMVKVSGLKAASSGSRRMQTIDSEQEAINNRVTPSAEQFSERGTNSMQYAAYTPQSAAGGEKNPLIVWLHGVGEAGTDINLPLLSSEVVNLTKDGIQNHFTSTGTGAQSGAYVLAVQAPTPWSVDQYSDALMETIKSYVANHPDVDADRIYLAGASNGGGMTLGMGIKYPDYFAALVPIAAPYSYQTNNENGKTSYSLDDRTLKALKDQPMWLIHAATDTTLAPSESALPFYKALIDAKADNKWISYYESVVGTEMPNMTYNGHWSWVYFFNDQVNGVQSTANIGSMDGLNGLVATNPTQGGASKATVDGREYSNIFDWLNAQSKGNR</sequence>
<dbReference type="Gene3D" id="2.60.40.2180">
    <property type="match status" value="1"/>
</dbReference>
<accession>A0A7X9LDI7</accession>
<dbReference type="AlphaFoldDB" id="A0A7X9LDI7"/>
<evidence type="ECO:0000256" key="1">
    <source>
        <dbReference type="ARBA" id="ARBA00022729"/>
    </source>
</evidence>
<dbReference type="InterPro" id="IPR050955">
    <property type="entry name" value="Plant_Biomass_Hydrol_Est"/>
</dbReference>
<protein>
    <submittedName>
        <fullName evidence="3">Prolyl oligopeptidase family serine peptidase</fullName>
    </submittedName>
</protein>
<dbReference type="PANTHER" id="PTHR43037:SF1">
    <property type="entry name" value="BLL1128 PROTEIN"/>
    <property type="match status" value="1"/>
</dbReference>
<evidence type="ECO:0000313" key="3">
    <source>
        <dbReference type="EMBL" id="NMD48949.1"/>
    </source>
</evidence>
<comment type="caution">
    <text evidence="3">The sequence shown here is derived from an EMBL/GenBank/DDBJ whole genome shotgun (WGS) entry which is preliminary data.</text>
</comment>
<dbReference type="InterPro" id="IPR000801">
    <property type="entry name" value="Esterase-like"/>
</dbReference>
<evidence type="ECO:0000259" key="2">
    <source>
        <dbReference type="Pfam" id="PF18435"/>
    </source>
</evidence>
<dbReference type="RefSeq" id="WP_193523337.1">
    <property type="nucleotide sequence ID" value="NZ_JABASA010000007.1"/>
</dbReference>
<keyword evidence="1" id="KW-0732">Signal</keyword>
<reference evidence="3 4" key="1">
    <citation type="submission" date="2020-04" db="EMBL/GenBank/DDBJ databases">
        <title>MicrobeNet Type strains.</title>
        <authorList>
            <person name="Nicholson A.C."/>
        </authorList>
    </citation>
    <scope>NUCLEOTIDE SEQUENCE [LARGE SCALE GENOMIC DNA]</scope>
    <source>
        <strain evidence="3 4">DSM 22768</strain>
    </source>
</reference>
<dbReference type="Pfam" id="PF00756">
    <property type="entry name" value="Esterase"/>
    <property type="match status" value="1"/>
</dbReference>